<evidence type="ECO:0000313" key="2">
    <source>
        <dbReference type="EMBL" id="EIJ35233.1"/>
    </source>
</evidence>
<accession>A0A656HFT1</accession>
<dbReference type="Proteomes" id="UP000005317">
    <property type="component" value="Unassembled WGS sequence"/>
</dbReference>
<feature type="signal peptide" evidence="1">
    <location>
        <begin position="1"/>
        <end position="25"/>
    </location>
</feature>
<dbReference type="AlphaFoldDB" id="A0A656HFT1"/>
<dbReference type="SUPFAM" id="SSF50405">
    <property type="entry name" value="Actin-crosslinking proteins"/>
    <property type="match status" value="1"/>
</dbReference>
<name>A0A656HFT1_THINJ</name>
<dbReference type="EMBL" id="JH651384">
    <property type="protein sequence ID" value="EIJ35233.1"/>
    <property type="molecule type" value="Genomic_DNA"/>
</dbReference>
<feature type="chain" id="PRO_5024851033" evidence="1">
    <location>
        <begin position="26"/>
        <end position="266"/>
    </location>
</feature>
<dbReference type="InterPro" id="IPR008999">
    <property type="entry name" value="Actin-crosslinking"/>
</dbReference>
<proteinExistence type="predicted"/>
<evidence type="ECO:0000313" key="3">
    <source>
        <dbReference type="Proteomes" id="UP000005317"/>
    </source>
</evidence>
<dbReference type="RefSeq" id="WP_002709142.1">
    <property type="nucleotide sequence ID" value="NZ_JH651384.1"/>
</dbReference>
<protein>
    <submittedName>
        <fullName evidence="2">Uncharacterized protein</fullName>
    </submittedName>
</protein>
<reference evidence="3" key="1">
    <citation type="journal article" date="2011" name="Stand. Genomic Sci.">
        <title>Genome sequence of the filamentous, gliding Thiothrix nivea neotype strain (JP2(T)).</title>
        <authorList>
            <person name="Lapidus A."/>
            <person name="Nolan M."/>
            <person name="Lucas S."/>
            <person name="Glavina Del Rio T."/>
            <person name="Tice H."/>
            <person name="Cheng J.F."/>
            <person name="Tapia R."/>
            <person name="Han C."/>
            <person name="Goodwin L."/>
            <person name="Pitluck S."/>
            <person name="Liolios K."/>
            <person name="Pagani I."/>
            <person name="Ivanova N."/>
            <person name="Huntemann M."/>
            <person name="Mavromatis K."/>
            <person name="Mikhailova N."/>
            <person name="Pati A."/>
            <person name="Chen A."/>
            <person name="Palaniappan K."/>
            <person name="Land M."/>
            <person name="Brambilla E.M."/>
            <person name="Rohde M."/>
            <person name="Abt B."/>
            <person name="Verbarg S."/>
            <person name="Goker M."/>
            <person name="Bristow J."/>
            <person name="Eisen J.A."/>
            <person name="Markowitz V."/>
            <person name="Hugenholtz P."/>
            <person name="Kyrpides N.C."/>
            <person name="Klenk H.P."/>
            <person name="Woyke T."/>
        </authorList>
    </citation>
    <scope>NUCLEOTIDE SEQUENCE [LARGE SCALE GENOMIC DNA]</scope>
    <source>
        <strain evidence="3">ATCC 35100 / DSM 5205 / JP2</strain>
    </source>
</reference>
<gene>
    <name evidence="2" type="ORF">Thini_2696</name>
</gene>
<sequence precursor="true">MDTVIRNTIFATAALLMAASSTVSAGDFDYIGKGGWRDMHGGYGDSKDKQVHNLGQCQDYCKSDSECTGVEYRTHTDNHHNTYHVCEIHHDEYGHCDTSGGSSLSGEDGCYVRHADPDKPKETNGRDPDNYDQCYAQHWNWITFGNYNQPEVHVDPYDHGKLKAYHTGYDNGFEVTVHHDCTISLKSRYNHKYVSNWEHEYNLKADGNHIGKEDQYKVYKDEYSGRYLFKSVKHGSWVYTDHQGYVKSDPHGQSTWEDRKYHVNIN</sequence>
<evidence type="ECO:0000256" key="1">
    <source>
        <dbReference type="SAM" id="SignalP"/>
    </source>
</evidence>
<organism evidence="2 3">
    <name type="scientific">Thiothrix nivea (strain ATCC 35100 / DSM 5205 / JP2)</name>
    <dbReference type="NCBI Taxonomy" id="870187"/>
    <lineage>
        <taxon>Bacteria</taxon>
        <taxon>Pseudomonadati</taxon>
        <taxon>Pseudomonadota</taxon>
        <taxon>Gammaproteobacteria</taxon>
        <taxon>Thiotrichales</taxon>
        <taxon>Thiotrichaceae</taxon>
        <taxon>Thiothrix</taxon>
    </lineage>
</organism>
<keyword evidence="1" id="KW-0732">Signal</keyword>
<keyword evidence="3" id="KW-1185">Reference proteome</keyword>